<keyword evidence="1" id="KW-0812">Transmembrane</keyword>
<reference evidence="2" key="1">
    <citation type="journal article" date="2023" name="Int. J. Mol. Sci.">
        <title>Antibiotic Resistance/Susceptibility Profiles of Staphylococcus equorum Strains from Cheese, and Genome Analysis for Antibiotic Resistance Genes.</title>
        <authorList>
            <person name="Vazquez L."/>
            <person name="Srednik M.E."/>
            <person name="Rodriguez J."/>
            <person name="Florez A.B."/>
            <person name="Mayo B."/>
        </authorList>
    </citation>
    <scope>NUCLEOTIDE SEQUENCE</scope>
    <source>
        <strain evidence="2">5A3I</strain>
    </source>
</reference>
<accession>A0AAW7AM59</accession>
<keyword evidence="1" id="KW-1133">Transmembrane helix</keyword>
<feature type="transmembrane region" description="Helical" evidence="1">
    <location>
        <begin position="12"/>
        <end position="32"/>
    </location>
</feature>
<protein>
    <recommendedName>
        <fullName evidence="4">DUF4760 domain-containing protein</fullName>
    </recommendedName>
</protein>
<dbReference type="Proteomes" id="UP001174037">
    <property type="component" value="Unassembled WGS sequence"/>
</dbReference>
<reference evidence="2" key="2">
    <citation type="submission" date="2023-03" db="EMBL/GenBank/DDBJ databases">
        <authorList>
            <person name="Vazquez L."/>
            <person name="Rodriguez J."/>
            <person name="Mayo B."/>
            <person name="Florez A.B."/>
        </authorList>
    </citation>
    <scope>NUCLEOTIDE SEQUENCE</scope>
    <source>
        <strain evidence="2">5A3I</strain>
    </source>
</reference>
<dbReference type="RefSeq" id="WP_285324529.1">
    <property type="nucleotide sequence ID" value="NZ_JARGCK010000027.1"/>
</dbReference>
<feature type="transmembrane region" description="Helical" evidence="1">
    <location>
        <begin position="52"/>
        <end position="71"/>
    </location>
</feature>
<organism evidence="2 3">
    <name type="scientific">Staphylococcus equorum</name>
    <dbReference type="NCBI Taxonomy" id="246432"/>
    <lineage>
        <taxon>Bacteria</taxon>
        <taxon>Bacillati</taxon>
        <taxon>Bacillota</taxon>
        <taxon>Bacilli</taxon>
        <taxon>Bacillales</taxon>
        <taxon>Staphylococcaceae</taxon>
        <taxon>Staphylococcus</taxon>
    </lineage>
</organism>
<name>A0AAW7AM59_9STAP</name>
<gene>
    <name evidence="2" type="ORF">P1A27_14550</name>
</gene>
<evidence type="ECO:0000313" key="2">
    <source>
        <dbReference type="EMBL" id="MDK9867148.1"/>
    </source>
</evidence>
<dbReference type="EMBL" id="JARGCK010000027">
    <property type="protein sequence ID" value="MDK9867148.1"/>
    <property type="molecule type" value="Genomic_DNA"/>
</dbReference>
<keyword evidence="1" id="KW-0472">Membrane</keyword>
<dbReference type="AlphaFoldDB" id="A0AAW7AM59"/>
<sequence>MEKKSGLQRFWQWSLYVIAVIASLIVIGVFIWQLDNFEKFFKQYPNTIDGGTLLFVLVTTTLSIIIAYKSYKTNTEQKEREENKQSELVKRLINNKTQNLRTRINTVNLEYFTGFEMEEMDLLYVSMREKNTRKDIIEFIKIIEQIHDDKLNHLTLEDQKLIYDRVLMLNSLLAFVNMYIDENPEKIFTDEKLKEAGIKKIIQESIDKVTHSFK</sequence>
<proteinExistence type="predicted"/>
<comment type="caution">
    <text evidence="2">The sequence shown here is derived from an EMBL/GenBank/DDBJ whole genome shotgun (WGS) entry which is preliminary data.</text>
</comment>
<evidence type="ECO:0000256" key="1">
    <source>
        <dbReference type="SAM" id="Phobius"/>
    </source>
</evidence>
<evidence type="ECO:0008006" key="4">
    <source>
        <dbReference type="Google" id="ProtNLM"/>
    </source>
</evidence>
<evidence type="ECO:0000313" key="3">
    <source>
        <dbReference type="Proteomes" id="UP001174037"/>
    </source>
</evidence>